<protein>
    <submittedName>
        <fullName evidence="1">Uncharacterized protein</fullName>
    </submittedName>
</protein>
<name>A0A1R1SLK9_9ACTN</name>
<sequence length="97" mass="11184">MTTPPTAGHNDGWEMDQLHRDEITVAMNWVIRTCQQIVRERSHKTFWAPAGTTDSTPTPEQLMQTAREDVLDKLLRIINGAQCVMKDIEHQRAKRKT</sequence>
<dbReference type="STRING" id="67365.GCA_001704635_06451"/>
<dbReference type="Proteomes" id="UP000186168">
    <property type="component" value="Unassembled WGS sequence"/>
</dbReference>
<dbReference type="EMBL" id="ASQP01000185">
    <property type="protein sequence ID" value="OMI39107.1"/>
    <property type="molecule type" value="Genomic_DNA"/>
</dbReference>
<dbReference type="AlphaFoldDB" id="A0A1R1SLK9"/>
<comment type="caution">
    <text evidence="1">The sequence shown here is derived from an EMBL/GenBank/DDBJ whole genome shotgun (WGS) entry which is preliminary data.</text>
</comment>
<organism evidence="1 2">
    <name type="scientific">Streptomyces sparsogenes DSM 40356</name>
    <dbReference type="NCBI Taxonomy" id="1331668"/>
    <lineage>
        <taxon>Bacteria</taxon>
        <taxon>Bacillati</taxon>
        <taxon>Actinomycetota</taxon>
        <taxon>Actinomycetes</taxon>
        <taxon>Kitasatosporales</taxon>
        <taxon>Streptomycetaceae</taxon>
        <taxon>Streptomyces</taxon>
    </lineage>
</organism>
<dbReference type="GeneID" id="96743988"/>
<evidence type="ECO:0000313" key="1">
    <source>
        <dbReference type="EMBL" id="OMI39107.1"/>
    </source>
</evidence>
<reference evidence="1 2" key="1">
    <citation type="submission" date="2013-05" db="EMBL/GenBank/DDBJ databases">
        <title>Genome sequence of Streptomyces sparsogenes DSM 40356.</title>
        <authorList>
            <person name="Coyne S."/>
            <person name="Seebeck F.P."/>
        </authorList>
    </citation>
    <scope>NUCLEOTIDE SEQUENCE [LARGE SCALE GENOMIC DNA]</scope>
    <source>
        <strain evidence="1 2">DSM 40356</strain>
    </source>
</reference>
<accession>A0A1R1SLK9</accession>
<keyword evidence="2" id="KW-1185">Reference proteome</keyword>
<proteinExistence type="predicted"/>
<gene>
    <name evidence="1" type="ORF">SPAR_12838</name>
</gene>
<evidence type="ECO:0000313" key="2">
    <source>
        <dbReference type="Proteomes" id="UP000186168"/>
    </source>
</evidence>
<dbReference type="RefSeq" id="WP_065962452.1">
    <property type="nucleotide sequence ID" value="NZ_ASQP01000185.1"/>
</dbReference>